<feature type="domain" description="Ribosomal protein eL8/eL30/eS12/Gadd45" evidence="5">
    <location>
        <begin position="20"/>
        <end position="112"/>
    </location>
</feature>
<accession>A0A2S2QSS7</accession>
<evidence type="ECO:0000313" key="6">
    <source>
        <dbReference type="EMBL" id="MBY80723.1"/>
    </source>
</evidence>
<dbReference type="EMBL" id="GGMS01011520">
    <property type="protein sequence ID" value="MBY80723.1"/>
    <property type="molecule type" value="Transcribed_RNA"/>
</dbReference>
<dbReference type="InterPro" id="IPR000530">
    <property type="entry name" value="Ribosomal_eS12"/>
</dbReference>
<evidence type="ECO:0000256" key="1">
    <source>
        <dbReference type="ARBA" id="ARBA00005824"/>
    </source>
</evidence>
<dbReference type="GO" id="GO:0006412">
    <property type="term" value="P:translation"/>
    <property type="evidence" value="ECO:0007669"/>
    <property type="project" value="InterPro"/>
</dbReference>
<dbReference type="PRINTS" id="PR00972">
    <property type="entry name" value="RIBSOMALS12E"/>
</dbReference>
<evidence type="ECO:0000256" key="4">
    <source>
        <dbReference type="RuleBase" id="RU000670"/>
    </source>
</evidence>
<dbReference type="InterPro" id="IPR029064">
    <property type="entry name" value="Ribosomal_eL30-like_sf"/>
</dbReference>
<keyword evidence="2 4" id="KW-0689">Ribosomal protein</keyword>
<sequence length="136" mass="14800">MSDVEESVEVGENGDMFNLLKEVLKNAQVNGSLLHGIHEGAKALEKKLGVLCVLANNCEEAMYKKLVTGLCAEGSIPLIEVDSNKTLGEWSGLCKYDNNGQARKVVGCSCVVVKHFGDDTQELDTLLEILKKKNFS</sequence>
<evidence type="ECO:0000256" key="2">
    <source>
        <dbReference type="ARBA" id="ARBA00022980"/>
    </source>
</evidence>
<dbReference type="RefSeq" id="XP_025424287.1">
    <property type="nucleotide sequence ID" value="XM_025568502.1"/>
</dbReference>
<dbReference type="InterPro" id="IPR004038">
    <property type="entry name" value="Ribosomal_eL8/eL30/eS12/Gad45"/>
</dbReference>
<proteinExistence type="inferred from homology"/>
<evidence type="ECO:0000313" key="7">
    <source>
        <dbReference type="Proteomes" id="UP000694846"/>
    </source>
</evidence>
<dbReference type="SUPFAM" id="SSF55315">
    <property type="entry name" value="L30e-like"/>
    <property type="match status" value="1"/>
</dbReference>
<comment type="similarity">
    <text evidence="1 4">Belongs to the eukaryotic ribosomal protein eS12 family.</text>
</comment>
<evidence type="ECO:0000313" key="8">
    <source>
        <dbReference type="RefSeq" id="XP_025424287.1"/>
    </source>
</evidence>
<dbReference type="GO" id="GO:1990904">
    <property type="term" value="C:ribonucleoprotein complex"/>
    <property type="evidence" value="ECO:0007669"/>
    <property type="project" value="UniProtKB-KW"/>
</dbReference>
<dbReference type="PANTHER" id="PTHR11843">
    <property type="entry name" value="40S RIBOSOMAL PROTEIN S12"/>
    <property type="match status" value="1"/>
</dbReference>
<reference evidence="8" key="2">
    <citation type="submission" date="2025-04" db="UniProtKB">
        <authorList>
            <consortium name="RefSeq"/>
        </authorList>
    </citation>
    <scope>IDENTIFICATION</scope>
    <source>
        <tissue evidence="8">Whole body</tissue>
    </source>
</reference>
<protein>
    <recommendedName>
        <fullName evidence="4">40S ribosomal protein S12</fullName>
    </recommendedName>
</protein>
<evidence type="ECO:0000259" key="5">
    <source>
        <dbReference type="Pfam" id="PF01248"/>
    </source>
</evidence>
<dbReference type="Pfam" id="PF01248">
    <property type="entry name" value="Ribosomal_L7Ae"/>
    <property type="match status" value="1"/>
</dbReference>
<dbReference type="GO" id="GO:0003735">
    <property type="term" value="F:structural constituent of ribosome"/>
    <property type="evidence" value="ECO:0007669"/>
    <property type="project" value="InterPro"/>
</dbReference>
<organism evidence="6">
    <name type="scientific">Sipha flava</name>
    <name type="common">yellow sugarcane aphid</name>
    <dbReference type="NCBI Taxonomy" id="143950"/>
    <lineage>
        <taxon>Eukaryota</taxon>
        <taxon>Metazoa</taxon>
        <taxon>Ecdysozoa</taxon>
        <taxon>Arthropoda</taxon>
        <taxon>Hexapoda</taxon>
        <taxon>Insecta</taxon>
        <taxon>Pterygota</taxon>
        <taxon>Neoptera</taxon>
        <taxon>Paraneoptera</taxon>
        <taxon>Hemiptera</taxon>
        <taxon>Sternorrhyncha</taxon>
        <taxon>Aphidomorpha</taxon>
        <taxon>Aphidoidea</taxon>
        <taxon>Aphididae</taxon>
        <taxon>Sipha</taxon>
    </lineage>
</organism>
<reference evidence="6" key="1">
    <citation type="submission" date="2018-04" db="EMBL/GenBank/DDBJ databases">
        <title>Transcriptome assembly of Sipha flava.</title>
        <authorList>
            <person name="Scully E.D."/>
            <person name="Geib S.M."/>
            <person name="Palmer N.A."/>
            <person name="Koch K."/>
            <person name="Bradshaw J."/>
            <person name="Heng-Moss T."/>
            <person name="Sarath G."/>
        </authorList>
    </citation>
    <scope>NUCLEOTIDE SEQUENCE</scope>
</reference>
<gene>
    <name evidence="6" type="primary">rps12</name>
    <name evidence="8" type="synonym">LOC112693434</name>
    <name evidence="6" type="ORF">g.2744</name>
</gene>
<dbReference type="GO" id="GO:0005840">
    <property type="term" value="C:ribosome"/>
    <property type="evidence" value="ECO:0007669"/>
    <property type="project" value="UniProtKB-KW"/>
</dbReference>
<keyword evidence="3 4" id="KW-0687">Ribonucleoprotein</keyword>
<evidence type="ECO:0000256" key="3">
    <source>
        <dbReference type="ARBA" id="ARBA00023274"/>
    </source>
</evidence>
<dbReference type="Gene3D" id="3.30.1330.30">
    <property type="match status" value="1"/>
</dbReference>
<dbReference type="AlphaFoldDB" id="A0A2S2QSS7"/>
<dbReference type="Proteomes" id="UP000694846">
    <property type="component" value="Unplaced"/>
</dbReference>
<dbReference type="OrthoDB" id="10249311at2759"/>
<keyword evidence="7" id="KW-1185">Reference proteome</keyword>
<name>A0A2S2QSS7_9HEMI</name>